<evidence type="ECO:0000313" key="1">
    <source>
        <dbReference type="EMBL" id="AKP64735.1"/>
    </source>
</evidence>
<accession>A0AAC8UX42</accession>
<dbReference type="EMBL" id="CP012033">
    <property type="protein sequence ID" value="AKP64735.1"/>
    <property type="molecule type" value="Genomic_DNA"/>
</dbReference>
<sequence length="71" mass="7850">MKLGWLRMAALRLPGTTPAVGTLQAQIVYYGNGNFASVQIKRVVFTGVLSRTAEGQWTYGLFQDILQVFCP</sequence>
<dbReference type="Proteomes" id="UP000036000">
    <property type="component" value="Chromosome"/>
</dbReference>
<organism evidence="1 2">
    <name type="scientific">Levilactobacillus koreensis</name>
    <dbReference type="NCBI Taxonomy" id="637971"/>
    <lineage>
        <taxon>Bacteria</taxon>
        <taxon>Bacillati</taxon>
        <taxon>Bacillota</taxon>
        <taxon>Bacilli</taxon>
        <taxon>Lactobacillales</taxon>
        <taxon>Lactobacillaceae</taxon>
        <taxon>Levilactobacillus</taxon>
    </lineage>
</organism>
<dbReference type="AlphaFoldDB" id="A0AAC8UX42"/>
<name>A0AAC8UX42_9LACO</name>
<protein>
    <submittedName>
        <fullName evidence="1">Uncharacterized protein</fullName>
    </submittedName>
</protein>
<gene>
    <name evidence="1" type="ORF">ABN16_06815</name>
</gene>
<evidence type="ECO:0000313" key="2">
    <source>
        <dbReference type="Proteomes" id="UP000036000"/>
    </source>
</evidence>
<proteinExistence type="predicted"/>
<keyword evidence="2" id="KW-1185">Reference proteome</keyword>
<dbReference type="KEGG" id="lko:ABN16_06815"/>
<reference evidence="1 2" key="1">
    <citation type="submission" date="2015-07" db="EMBL/GenBank/DDBJ databases">
        <title>Lactobacillus korensis/26-25/ whole genome sequencing.</title>
        <authorList>
            <person name="Kim M.K."/>
            <person name="Im W.-T."/>
            <person name="Srinivasan S."/>
            <person name="Lee J.-J."/>
        </authorList>
    </citation>
    <scope>NUCLEOTIDE SEQUENCE [LARGE SCALE GENOMIC DNA]</scope>
    <source>
        <strain evidence="1 2">26-25</strain>
    </source>
</reference>